<dbReference type="SUPFAM" id="SSF46689">
    <property type="entry name" value="Homeodomain-like"/>
    <property type="match status" value="1"/>
</dbReference>
<dbReference type="GO" id="GO:0003700">
    <property type="term" value="F:DNA-binding transcription factor activity"/>
    <property type="evidence" value="ECO:0007669"/>
    <property type="project" value="InterPro"/>
</dbReference>
<dbReference type="InterPro" id="IPR013571">
    <property type="entry name" value="Tscrpt_reg_QacR_C"/>
</dbReference>
<dbReference type="EMBL" id="JACNJD010000217">
    <property type="protein sequence ID" value="MBC8177565.1"/>
    <property type="molecule type" value="Genomic_DNA"/>
</dbReference>
<name>A0A8J6N088_9DELT</name>
<dbReference type="PROSITE" id="PS50977">
    <property type="entry name" value="HTH_TETR_2"/>
    <property type="match status" value="1"/>
</dbReference>
<gene>
    <name evidence="4" type="ORF">H8E19_09175</name>
</gene>
<dbReference type="Pfam" id="PF08360">
    <property type="entry name" value="TetR_C_5"/>
    <property type="match status" value="1"/>
</dbReference>
<dbReference type="Gene3D" id="1.10.10.60">
    <property type="entry name" value="Homeodomain-like"/>
    <property type="match status" value="1"/>
</dbReference>
<protein>
    <submittedName>
        <fullName evidence="4">TetR/AcrR family transcriptional regulator</fullName>
    </submittedName>
</protein>
<dbReference type="InterPro" id="IPR023772">
    <property type="entry name" value="DNA-bd_HTH_TetR-type_CS"/>
</dbReference>
<evidence type="ECO:0000313" key="4">
    <source>
        <dbReference type="EMBL" id="MBC8177565.1"/>
    </source>
</evidence>
<dbReference type="InterPro" id="IPR036271">
    <property type="entry name" value="Tet_transcr_reg_TetR-rel_C_sf"/>
</dbReference>
<proteinExistence type="predicted"/>
<reference evidence="4 5" key="1">
    <citation type="submission" date="2020-08" db="EMBL/GenBank/DDBJ databases">
        <title>Bridging the membrane lipid divide: bacteria of the FCB group superphylum have the potential to synthesize archaeal ether lipids.</title>
        <authorList>
            <person name="Villanueva L."/>
            <person name="Von Meijenfeldt F.A.B."/>
            <person name="Westbye A.B."/>
            <person name="Yadav S."/>
            <person name="Hopmans E.C."/>
            <person name="Dutilh B.E."/>
            <person name="Sinninghe Damste J.S."/>
        </authorList>
    </citation>
    <scope>NUCLEOTIDE SEQUENCE [LARGE SCALE GENOMIC DNA]</scope>
    <source>
        <strain evidence="4">NIOZ-UU27</strain>
    </source>
</reference>
<dbReference type="AlphaFoldDB" id="A0A8J6N088"/>
<comment type="caution">
    <text evidence="4">The sequence shown here is derived from an EMBL/GenBank/DDBJ whole genome shotgun (WGS) entry which is preliminary data.</text>
</comment>
<dbReference type="PANTHER" id="PTHR30328">
    <property type="entry name" value="TRANSCRIPTIONAL REPRESSOR"/>
    <property type="match status" value="1"/>
</dbReference>
<feature type="DNA-binding region" description="H-T-H motif" evidence="2">
    <location>
        <begin position="35"/>
        <end position="54"/>
    </location>
</feature>
<feature type="domain" description="HTH tetR-type" evidence="3">
    <location>
        <begin position="12"/>
        <end position="72"/>
    </location>
</feature>
<dbReference type="GO" id="GO:0003677">
    <property type="term" value="F:DNA binding"/>
    <property type="evidence" value="ECO:0007669"/>
    <property type="project" value="UniProtKB-UniRule"/>
</dbReference>
<dbReference type="InterPro" id="IPR050109">
    <property type="entry name" value="HTH-type_TetR-like_transc_reg"/>
</dbReference>
<accession>A0A8J6N088</accession>
<dbReference type="GO" id="GO:0045892">
    <property type="term" value="P:negative regulation of DNA-templated transcription"/>
    <property type="evidence" value="ECO:0007669"/>
    <property type="project" value="InterPro"/>
</dbReference>
<dbReference type="SUPFAM" id="SSF48498">
    <property type="entry name" value="Tetracyclin repressor-like, C-terminal domain"/>
    <property type="match status" value="1"/>
</dbReference>
<evidence type="ECO:0000256" key="2">
    <source>
        <dbReference type="PROSITE-ProRule" id="PRU00335"/>
    </source>
</evidence>
<organism evidence="4 5">
    <name type="scientific">Candidatus Desulfacyla euxinica</name>
    <dbReference type="NCBI Taxonomy" id="2841693"/>
    <lineage>
        <taxon>Bacteria</taxon>
        <taxon>Deltaproteobacteria</taxon>
        <taxon>Candidatus Desulfacyla</taxon>
    </lineage>
</organism>
<sequence length="219" mass="25365">MGIKERRIREKEMRQQQIVTAAKQVFLHKGLKSATIEDIAIEAELGVATIYAYFKNKDELYASLNLITLEYLVDQVEIVYHNDSLSIEQKIIKFKDAMYNTFRFDPVLLRNIFRVELEETLTALSRELLEQINQLTRKILTMFANIFDEGVKQGIFLPRHKMLFVDIMWSTFAGLVIWEGAKTAINPKKDFFKSSLDEAFDIFLRGIKTGKATDKGKSK</sequence>
<evidence type="ECO:0000256" key="1">
    <source>
        <dbReference type="ARBA" id="ARBA00023125"/>
    </source>
</evidence>
<dbReference type="PANTHER" id="PTHR30328:SF54">
    <property type="entry name" value="HTH-TYPE TRANSCRIPTIONAL REPRESSOR SCO4008"/>
    <property type="match status" value="1"/>
</dbReference>
<dbReference type="Gene3D" id="1.10.357.10">
    <property type="entry name" value="Tetracycline Repressor, domain 2"/>
    <property type="match status" value="1"/>
</dbReference>
<evidence type="ECO:0000259" key="3">
    <source>
        <dbReference type="PROSITE" id="PS50977"/>
    </source>
</evidence>
<keyword evidence="1 2" id="KW-0238">DNA-binding</keyword>
<dbReference type="Proteomes" id="UP000650524">
    <property type="component" value="Unassembled WGS sequence"/>
</dbReference>
<dbReference type="PROSITE" id="PS01081">
    <property type="entry name" value="HTH_TETR_1"/>
    <property type="match status" value="1"/>
</dbReference>
<dbReference type="InterPro" id="IPR009057">
    <property type="entry name" value="Homeodomain-like_sf"/>
</dbReference>
<dbReference type="Pfam" id="PF00440">
    <property type="entry name" value="TetR_N"/>
    <property type="match status" value="1"/>
</dbReference>
<evidence type="ECO:0000313" key="5">
    <source>
        <dbReference type="Proteomes" id="UP000650524"/>
    </source>
</evidence>
<dbReference type="InterPro" id="IPR001647">
    <property type="entry name" value="HTH_TetR"/>
</dbReference>
<dbReference type="PRINTS" id="PR00455">
    <property type="entry name" value="HTHTETR"/>
</dbReference>